<dbReference type="InterPro" id="IPR017592">
    <property type="entry name" value="Pilus_assmbl_Flp-typ_CpaB"/>
</dbReference>
<proteinExistence type="predicted"/>
<evidence type="ECO:0000313" key="4">
    <source>
        <dbReference type="Proteomes" id="UP000250079"/>
    </source>
</evidence>
<dbReference type="RefSeq" id="WP_088919654.1">
    <property type="nucleotide sequence ID" value="NZ_CP018632.1"/>
</dbReference>
<gene>
    <name evidence="3" type="ORF">IMCC3135_22925</name>
</gene>
<dbReference type="InterPro" id="IPR031571">
    <property type="entry name" value="RcpC_dom"/>
</dbReference>
<evidence type="ECO:0000259" key="2">
    <source>
        <dbReference type="SMART" id="SM00858"/>
    </source>
</evidence>
<dbReference type="AlphaFoldDB" id="A0A2Z2NVV1"/>
<dbReference type="NCBIfam" id="TIGR03177">
    <property type="entry name" value="pilus_cpaB"/>
    <property type="match status" value="1"/>
</dbReference>
<sequence length="284" mass="30950">MIDIPARGGRERKRPKKQLLMFGFALALGGGGVFYSKQYIEEQVSYYKGQLDKTEPMVQVVVPVRKMVRGEVLLANDLSMREIPEKYADSNAVNGSTYDVAIGQRIDFDIDEGRPLLWAHLEGGLSPTFSGKVEDGLRAMTVQVDEINSISGFLQPQDKVDLLLSFGSGANQQIFPLIQRLNVIATGIQTMVDKSSGGSTRSFSTITVHVTPKDGQKITLAQQVGKLTAMLRNPDDEAPMSEAAMTVAELLNIRPEPVAAKPSSKPQRKVAKKVVGIEYIIGGS</sequence>
<dbReference type="CDD" id="cd11614">
    <property type="entry name" value="SAF_CpaB_FlgA_like"/>
    <property type="match status" value="1"/>
</dbReference>
<feature type="transmembrane region" description="Helical" evidence="1">
    <location>
        <begin position="19"/>
        <end position="36"/>
    </location>
</feature>
<organism evidence="3 4">
    <name type="scientific">Granulosicoccus antarcticus IMCC3135</name>
    <dbReference type="NCBI Taxonomy" id="1192854"/>
    <lineage>
        <taxon>Bacteria</taxon>
        <taxon>Pseudomonadati</taxon>
        <taxon>Pseudomonadota</taxon>
        <taxon>Gammaproteobacteria</taxon>
        <taxon>Chromatiales</taxon>
        <taxon>Granulosicoccaceae</taxon>
        <taxon>Granulosicoccus</taxon>
    </lineage>
</organism>
<keyword evidence="1" id="KW-0472">Membrane</keyword>
<accession>A0A2Z2NVV1</accession>
<dbReference type="EMBL" id="CP018632">
    <property type="protein sequence ID" value="ASJ74655.1"/>
    <property type="molecule type" value="Genomic_DNA"/>
</dbReference>
<dbReference type="KEGG" id="gai:IMCC3135_22925"/>
<evidence type="ECO:0000313" key="3">
    <source>
        <dbReference type="EMBL" id="ASJ74655.1"/>
    </source>
</evidence>
<dbReference type="SMART" id="SM00858">
    <property type="entry name" value="SAF"/>
    <property type="match status" value="1"/>
</dbReference>
<reference evidence="3 4" key="1">
    <citation type="submission" date="2016-12" db="EMBL/GenBank/DDBJ databases">
        <authorList>
            <person name="Song W.-J."/>
            <person name="Kurnit D.M."/>
        </authorList>
    </citation>
    <scope>NUCLEOTIDE SEQUENCE [LARGE SCALE GENOMIC DNA]</scope>
    <source>
        <strain evidence="3 4">IMCC3135</strain>
    </source>
</reference>
<dbReference type="Proteomes" id="UP000250079">
    <property type="component" value="Chromosome"/>
</dbReference>
<keyword evidence="1" id="KW-1133">Transmembrane helix</keyword>
<name>A0A2Z2NVV1_9GAMM</name>
<keyword evidence="1" id="KW-0812">Transmembrane</keyword>
<dbReference type="InterPro" id="IPR013974">
    <property type="entry name" value="SAF"/>
</dbReference>
<dbReference type="OrthoDB" id="2037472at2"/>
<dbReference type="Pfam" id="PF16976">
    <property type="entry name" value="RcpC"/>
    <property type="match status" value="1"/>
</dbReference>
<protein>
    <recommendedName>
        <fullName evidence="2">SAF domain-containing protein</fullName>
    </recommendedName>
</protein>
<keyword evidence="4" id="KW-1185">Reference proteome</keyword>
<dbReference type="Pfam" id="PF08666">
    <property type="entry name" value="SAF"/>
    <property type="match status" value="1"/>
</dbReference>
<evidence type="ECO:0000256" key="1">
    <source>
        <dbReference type="SAM" id="Phobius"/>
    </source>
</evidence>
<feature type="domain" description="SAF" evidence="2">
    <location>
        <begin position="58"/>
        <end position="122"/>
    </location>
</feature>